<dbReference type="InterPro" id="IPR001387">
    <property type="entry name" value="Cro/C1-type_HTH"/>
</dbReference>
<dbReference type="OrthoDB" id="3466567at2"/>
<proteinExistence type="predicted"/>
<dbReference type="Pfam" id="PF19054">
    <property type="entry name" value="DUF5753"/>
    <property type="match status" value="1"/>
</dbReference>
<evidence type="ECO:0000313" key="3">
    <source>
        <dbReference type="Proteomes" id="UP000236723"/>
    </source>
</evidence>
<reference evidence="3" key="1">
    <citation type="submission" date="2016-10" db="EMBL/GenBank/DDBJ databases">
        <authorList>
            <person name="Varghese N."/>
            <person name="Submissions S."/>
        </authorList>
    </citation>
    <scope>NUCLEOTIDE SEQUENCE [LARGE SCALE GENOMIC DNA]</scope>
    <source>
        <strain evidence="3">DSM 43163</strain>
    </source>
</reference>
<dbReference type="GO" id="GO:0003677">
    <property type="term" value="F:DNA binding"/>
    <property type="evidence" value="ECO:0007669"/>
    <property type="project" value="InterPro"/>
</dbReference>
<name>A0A1H5VGX3_9ACTN</name>
<dbReference type="InterPro" id="IPR010982">
    <property type="entry name" value="Lambda_DNA-bd_dom_sf"/>
</dbReference>
<dbReference type="Pfam" id="PF01381">
    <property type="entry name" value="HTH_3"/>
    <property type="match status" value="1"/>
</dbReference>
<sequence length="271" mass="30090">MGRPPNPIDPNGSFAEHYGWKIRTLREERGWSLEELATKLVCSVSHLSRLERALKAPDKQIARLLDAALDTTYFTEHWLLAVRDRLSSSARSLAEHEAEARVVRAYMPTLVVGPFQTEDYARAIVKAGAYRANVDVIVAERMRRQAVLGRENGPRIQAVMDETALRRRIGGPDVLRAQLERLLEEMIRPNVTIQVVPADVGEYPGLPGGFELLSPAEGSDVAYVEGTTGMGRMVQEPAAISAMHETYDLIRAVALPVNITAQVIKEIRDTL</sequence>
<protein>
    <submittedName>
        <fullName evidence="2">Helix-turn-helix</fullName>
    </submittedName>
</protein>
<accession>A0A1H5VGX3</accession>
<dbReference type="InterPro" id="IPR043917">
    <property type="entry name" value="DUF5753"/>
</dbReference>
<feature type="domain" description="HTH cro/C1-type" evidence="1">
    <location>
        <begin position="22"/>
        <end position="79"/>
    </location>
</feature>
<dbReference type="Gene3D" id="1.10.260.40">
    <property type="entry name" value="lambda repressor-like DNA-binding domains"/>
    <property type="match status" value="1"/>
</dbReference>
<evidence type="ECO:0000313" key="2">
    <source>
        <dbReference type="EMBL" id="SEF86615.1"/>
    </source>
</evidence>
<dbReference type="RefSeq" id="WP_103936588.1">
    <property type="nucleotide sequence ID" value="NZ_FNVO01000002.1"/>
</dbReference>
<dbReference type="SMART" id="SM00530">
    <property type="entry name" value="HTH_XRE"/>
    <property type="match status" value="1"/>
</dbReference>
<keyword evidence="3" id="KW-1185">Reference proteome</keyword>
<evidence type="ECO:0000259" key="1">
    <source>
        <dbReference type="PROSITE" id="PS50943"/>
    </source>
</evidence>
<dbReference type="EMBL" id="FNVO01000002">
    <property type="protein sequence ID" value="SEF86615.1"/>
    <property type="molecule type" value="Genomic_DNA"/>
</dbReference>
<dbReference type="PROSITE" id="PS50943">
    <property type="entry name" value="HTH_CROC1"/>
    <property type="match status" value="1"/>
</dbReference>
<dbReference type="Proteomes" id="UP000236723">
    <property type="component" value="Unassembled WGS sequence"/>
</dbReference>
<gene>
    <name evidence="2" type="ORF">SAMN04489712_102322</name>
</gene>
<dbReference type="CDD" id="cd00093">
    <property type="entry name" value="HTH_XRE"/>
    <property type="match status" value="1"/>
</dbReference>
<dbReference type="SUPFAM" id="SSF47413">
    <property type="entry name" value="lambda repressor-like DNA-binding domains"/>
    <property type="match status" value="1"/>
</dbReference>
<dbReference type="AlphaFoldDB" id="A0A1H5VGX3"/>
<organism evidence="2 3">
    <name type="scientific">Thermomonospora echinospora</name>
    <dbReference type="NCBI Taxonomy" id="1992"/>
    <lineage>
        <taxon>Bacteria</taxon>
        <taxon>Bacillati</taxon>
        <taxon>Actinomycetota</taxon>
        <taxon>Actinomycetes</taxon>
        <taxon>Streptosporangiales</taxon>
        <taxon>Thermomonosporaceae</taxon>
        <taxon>Thermomonospora</taxon>
    </lineage>
</organism>